<name>A0ABT8YRK5_9HYPH</name>
<reference evidence="2" key="1">
    <citation type="journal article" date="2015" name="Int. J. Syst. Evol. Microbiol.">
        <title>Rhizobium alvei sp. nov., isolated from a freshwater river.</title>
        <authorList>
            <person name="Sheu S.Y."/>
            <person name="Huang H.W."/>
            <person name="Young C.C."/>
            <person name="Chen W.M."/>
        </authorList>
    </citation>
    <scope>NUCLEOTIDE SEQUENCE</scope>
    <source>
        <strain evidence="2">TNR-22</strain>
    </source>
</reference>
<dbReference type="PANTHER" id="PTHR43355">
    <property type="entry name" value="FLAVIN REDUCTASE (NADPH)"/>
    <property type="match status" value="1"/>
</dbReference>
<dbReference type="InterPro" id="IPR016040">
    <property type="entry name" value="NAD(P)-bd_dom"/>
</dbReference>
<dbReference type="Gene3D" id="3.40.50.720">
    <property type="entry name" value="NAD(P)-binding Rossmann-like Domain"/>
    <property type="match status" value="1"/>
</dbReference>
<gene>
    <name evidence="2" type="ORF">Q4481_20625</name>
</gene>
<evidence type="ECO:0000313" key="2">
    <source>
        <dbReference type="EMBL" id="MDO6966364.1"/>
    </source>
</evidence>
<evidence type="ECO:0000259" key="1">
    <source>
        <dbReference type="Pfam" id="PF13460"/>
    </source>
</evidence>
<comment type="caution">
    <text evidence="2">The sequence shown here is derived from an EMBL/GenBank/DDBJ whole genome shotgun (WGS) entry which is preliminary data.</text>
</comment>
<dbReference type="InterPro" id="IPR051606">
    <property type="entry name" value="Polyketide_Oxido-like"/>
</dbReference>
<dbReference type="PANTHER" id="PTHR43355:SF2">
    <property type="entry name" value="FLAVIN REDUCTASE (NADPH)"/>
    <property type="match status" value="1"/>
</dbReference>
<dbReference type="InterPro" id="IPR036291">
    <property type="entry name" value="NAD(P)-bd_dom_sf"/>
</dbReference>
<organism evidence="2 3">
    <name type="scientific">Rhizobium alvei</name>
    <dbReference type="NCBI Taxonomy" id="1132659"/>
    <lineage>
        <taxon>Bacteria</taxon>
        <taxon>Pseudomonadati</taxon>
        <taxon>Pseudomonadota</taxon>
        <taxon>Alphaproteobacteria</taxon>
        <taxon>Hyphomicrobiales</taxon>
        <taxon>Rhizobiaceae</taxon>
        <taxon>Rhizobium/Agrobacterium group</taxon>
        <taxon>Rhizobium</taxon>
    </lineage>
</organism>
<sequence>MKVALIGASGKAGSRVLKELLSRGHQVTAIARNPERIEASDGVTVRGVDGTKEDLATALAGHDAIISSARFVDLVPEILVPAVLASGVKRHLIVGGAGSLLHPDGVEEMNHPGFPAVAQANSARGKDLLLALQKTEGLDWTFISPPRFFIAGERTGRYRYGKDHMLMAEDEPTKLSYEDMALEIVDSLEQGKHLRERITIGY</sequence>
<reference evidence="2" key="2">
    <citation type="submission" date="2023-07" db="EMBL/GenBank/DDBJ databases">
        <authorList>
            <person name="Shen H."/>
        </authorList>
    </citation>
    <scope>NUCLEOTIDE SEQUENCE</scope>
    <source>
        <strain evidence="2">TNR-22</strain>
    </source>
</reference>
<dbReference type="Proteomes" id="UP001174932">
    <property type="component" value="Unassembled WGS sequence"/>
</dbReference>
<accession>A0ABT8YRK5</accession>
<evidence type="ECO:0000313" key="3">
    <source>
        <dbReference type="Proteomes" id="UP001174932"/>
    </source>
</evidence>
<dbReference type="RefSeq" id="WP_304378285.1">
    <property type="nucleotide sequence ID" value="NZ_JAUOZU010000017.1"/>
</dbReference>
<dbReference type="Pfam" id="PF13460">
    <property type="entry name" value="NAD_binding_10"/>
    <property type="match status" value="1"/>
</dbReference>
<dbReference type="SUPFAM" id="SSF51735">
    <property type="entry name" value="NAD(P)-binding Rossmann-fold domains"/>
    <property type="match status" value="1"/>
</dbReference>
<feature type="domain" description="NAD(P)-binding" evidence="1">
    <location>
        <begin position="7"/>
        <end position="189"/>
    </location>
</feature>
<protein>
    <submittedName>
        <fullName evidence="2">NAD(P)H-binding protein</fullName>
    </submittedName>
</protein>
<dbReference type="EMBL" id="JAUOZU010000017">
    <property type="protein sequence ID" value="MDO6966364.1"/>
    <property type="molecule type" value="Genomic_DNA"/>
</dbReference>
<proteinExistence type="predicted"/>
<keyword evidence="3" id="KW-1185">Reference proteome</keyword>